<dbReference type="RefSeq" id="WP_137249566.1">
    <property type="nucleotide sequence ID" value="NZ_SZQA01000027.1"/>
</dbReference>
<evidence type="ECO:0000256" key="6">
    <source>
        <dbReference type="ARBA" id="ARBA00034617"/>
    </source>
</evidence>
<proteinExistence type="predicted"/>
<dbReference type="EC" id="5.6.2.4" evidence="7"/>
<dbReference type="Pfam" id="PF13361">
    <property type="entry name" value="UvrD_C"/>
    <property type="match status" value="1"/>
</dbReference>
<dbReference type="GO" id="GO:0000725">
    <property type="term" value="P:recombinational repair"/>
    <property type="evidence" value="ECO:0007669"/>
    <property type="project" value="TreeGrafter"/>
</dbReference>
<dbReference type="InterPro" id="IPR014016">
    <property type="entry name" value="UvrD-like_ATP-bd"/>
</dbReference>
<dbReference type="InterPro" id="IPR000212">
    <property type="entry name" value="DNA_helicase_UvrD/REP"/>
</dbReference>
<dbReference type="PANTHER" id="PTHR11070">
    <property type="entry name" value="UVRD / RECB / PCRA DNA HELICASE FAMILY MEMBER"/>
    <property type="match status" value="1"/>
</dbReference>
<keyword evidence="5" id="KW-0413">Isomerase</keyword>
<dbReference type="PANTHER" id="PTHR11070:SF45">
    <property type="entry name" value="DNA 3'-5' HELICASE"/>
    <property type="match status" value="1"/>
</dbReference>
<evidence type="ECO:0000256" key="3">
    <source>
        <dbReference type="ARBA" id="ARBA00022806"/>
    </source>
</evidence>
<dbReference type="Pfam" id="PF00580">
    <property type="entry name" value="UvrD-helicase"/>
    <property type="match status" value="1"/>
</dbReference>
<keyword evidence="2 9" id="KW-0378">Hydrolase</keyword>
<keyword evidence="12" id="KW-1185">Reference proteome</keyword>
<comment type="catalytic activity">
    <reaction evidence="8">
        <text>ATP + H2O = ADP + phosphate + H(+)</text>
        <dbReference type="Rhea" id="RHEA:13065"/>
        <dbReference type="ChEBI" id="CHEBI:15377"/>
        <dbReference type="ChEBI" id="CHEBI:15378"/>
        <dbReference type="ChEBI" id="CHEBI:30616"/>
        <dbReference type="ChEBI" id="CHEBI:43474"/>
        <dbReference type="ChEBI" id="CHEBI:456216"/>
        <dbReference type="EC" id="5.6.2.4"/>
    </reaction>
</comment>
<dbReference type="GO" id="GO:0005829">
    <property type="term" value="C:cytosol"/>
    <property type="evidence" value="ECO:0007669"/>
    <property type="project" value="TreeGrafter"/>
</dbReference>
<sequence length="684" mass="75653">MPRLAVSLDFTQELAALARPVRRDAVVSVRRFLHNSPAGPVPERVRNARDPRVTTLRLADRHRAVAVRQRDVYWLVTVLPDAEAYTYAQRHRFTVNSAIGVIEVWDAEALARVEPALRRSAAGSSKRLYGHICETDLIDIGIDQELLLPMVRMMATDAHLAAVEPLLPESQYAPLAVLARGGSLAEAWRELDGCRVTTAENLDLDDLEAALHRSPGQAAFAADRVELDRVLTKPHWCTFLYAPQYTYANWPVYDRPVLVTGGAGTGKTVISLHRAAYLAKENSGPILLTTFSQVLANELSAKLDLIIDDEIVRKRVEVTNVDRLAHRIVAAHEGKAPTLVGDVTKLWEEAAGSRFGAAFLLREWEQVILSQNLRTLEEYLAAERPGRGVQLNSDIRTSVWRAVEHVEGRLRESGRRTLLQLASEGAELLGRTTDVLESDAPRREPYKHVVIDEAQDLHPAQWRLLRAAVPPGPNDMFIVGDPHQRMFDTRAALAGMGIPVRRFHLKISYRLPHEILSFGVRLRGGGPVDGLVEGAAEMYGYRSTVHGPRPLVREYVSQEAEIGGLVAHVSDWLADGVAPEEIAVTARTVEIVRMARAALRDAGIEVKVTMLHGMKGLEFRRVAVIGVAEGIIPAPDALTPHAEDPMARAHDLQRERGLLYVACTRANELLYVSYSGRASPFLPA</sequence>
<keyword evidence="1 9" id="KW-0547">Nucleotide-binding</keyword>
<dbReference type="InterPro" id="IPR027417">
    <property type="entry name" value="P-loop_NTPase"/>
</dbReference>
<dbReference type="AlphaFoldDB" id="A0A4V6XBC5"/>
<dbReference type="GO" id="GO:0043138">
    <property type="term" value="F:3'-5' DNA helicase activity"/>
    <property type="evidence" value="ECO:0007669"/>
    <property type="project" value="UniProtKB-EC"/>
</dbReference>
<evidence type="ECO:0000256" key="7">
    <source>
        <dbReference type="ARBA" id="ARBA00034808"/>
    </source>
</evidence>
<comment type="caution">
    <text evidence="11">The sequence shown here is derived from an EMBL/GenBank/DDBJ whole genome shotgun (WGS) entry which is preliminary data.</text>
</comment>
<evidence type="ECO:0000256" key="4">
    <source>
        <dbReference type="ARBA" id="ARBA00022840"/>
    </source>
</evidence>
<reference evidence="11 12" key="1">
    <citation type="submission" date="2019-04" db="EMBL/GenBank/DDBJ databases">
        <title>Herbidospora sp. NEAU-GS14.nov., a novel actinomycete isolated from soil.</title>
        <authorList>
            <person name="Han L."/>
        </authorList>
    </citation>
    <scope>NUCLEOTIDE SEQUENCE [LARGE SCALE GENOMIC DNA]</scope>
    <source>
        <strain evidence="11 12">NEAU-GS14</strain>
    </source>
</reference>
<protein>
    <recommendedName>
        <fullName evidence="7">DNA 3'-5' helicase</fullName>
        <ecNumber evidence="7">5.6.2.4</ecNumber>
    </recommendedName>
</protein>
<feature type="domain" description="UvrD-like helicase ATP-binding" evidence="10">
    <location>
        <begin position="240"/>
        <end position="518"/>
    </location>
</feature>
<name>A0A4V6XBC5_9ACTN</name>
<dbReference type="GO" id="GO:0005524">
    <property type="term" value="F:ATP binding"/>
    <property type="evidence" value="ECO:0007669"/>
    <property type="project" value="UniProtKB-UniRule"/>
</dbReference>
<evidence type="ECO:0000313" key="11">
    <source>
        <dbReference type="EMBL" id="TKK85453.1"/>
    </source>
</evidence>
<evidence type="ECO:0000256" key="1">
    <source>
        <dbReference type="ARBA" id="ARBA00022741"/>
    </source>
</evidence>
<dbReference type="GO" id="GO:0016887">
    <property type="term" value="F:ATP hydrolysis activity"/>
    <property type="evidence" value="ECO:0007669"/>
    <property type="project" value="RHEA"/>
</dbReference>
<dbReference type="SUPFAM" id="SSF52540">
    <property type="entry name" value="P-loop containing nucleoside triphosphate hydrolases"/>
    <property type="match status" value="1"/>
</dbReference>
<accession>A0A4V6XBC5</accession>
<dbReference type="Proteomes" id="UP000308705">
    <property type="component" value="Unassembled WGS sequence"/>
</dbReference>
<feature type="binding site" evidence="9">
    <location>
        <begin position="261"/>
        <end position="268"/>
    </location>
    <ligand>
        <name>ATP</name>
        <dbReference type="ChEBI" id="CHEBI:30616"/>
    </ligand>
</feature>
<evidence type="ECO:0000256" key="5">
    <source>
        <dbReference type="ARBA" id="ARBA00023235"/>
    </source>
</evidence>
<evidence type="ECO:0000256" key="2">
    <source>
        <dbReference type="ARBA" id="ARBA00022801"/>
    </source>
</evidence>
<comment type="catalytic activity">
    <reaction evidence="6">
        <text>Couples ATP hydrolysis with the unwinding of duplex DNA by translocating in the 3'-5' direction.</text>
        <dbReference type="EC" id="5.6.2.4"/>
    </reaction>
</comment>
<evidence type="ECO:0000256" key="9">
    <source>
        <dbReference type="PROSITE-ProRule" id="PRU00560"/>
    </source>
</evidence>
<dbReference type="PROSITE" id="PS51198">
    <property type="entry name" value="UVRD_HELICASE_ATP_BIND"/>
    <property type="match status" value="1"/>
</dbReference>
<dbReference type="Gene3D" id="3.40.50.300">
    <property type="entry name" value="P-loop containing nucleotide triphosphate hydrolases"/>
    <property type="match status" value="2"/>
</dbReference>
<gene>
    <name evidence="11" type="ORF">FDA94_25260</name>
</gene>
<dbReference type="OrthoDB" id="3196525at2"/>
<keyword evidence="3 9" id="KW-0347">Helicase</keyword>
<evidence type="ECO:0000259" key="10">
    <source>
        <dbReference type="PROSITE" id="PS51198"/>
    </source>
</evidence>
<dbReference type="EMBL" id="SZQA01000027">
    <property type="protein sequence ID" value="TKK85453.1"/>
    <property type="molecule type" value="Genomic_DNA"/>
</dbReference>
<organism evidence="11 12">
    <name type="scientific">Herbidospora galbida</name>
    <dbReference type="NCBI Taxonomy" id="2575442"/>
    <lineage>
        <taxon>Bacteria</taxon>
        <taxon>Bacillati</taxon>
        <taxon>Actinomycetota</taxon>
        <taxon>Actinomycetes</taxon>
        <taxon>Streptosporangiales</taxon>
        <taxon>Streptosporangiaceae</taxon>
        <taxon>Herbidospora</taxon>
    </lineage>
</organism>
<dbReference type="InterPro" id="IPR014017">
    <property type="entry name" value="DNA_helicase_UvrD-like_C"/>
</dbReference>
<evidence type="ECO:0000313" key="12">
    <source>
        <dbReference type="Proteomes" id="UP000308705"/>
    </source>
</evidence>
<dbReference type="GO" id="GO:0003677">
    <property type="term" value="F:DNA binding"/>
    <property type="evidence" value="ECO:0007669"/>
    <property type="project" value="InterPro"/>
</dbReference>
<keyword evidence="4 9" id="KW-0067">ATP-binding</keyword>
<evidence type="ECO:0000256" key="8">
    <source>
        <dbReference type="ARBA" id="ARBA00048988"/>
    </source>
</evidence>